<name>A0ABS0M473_9GAMM</name>
<evidence type="ECO:0000313" key="2">
    <source>
        <dbReference type="EMBL" id="MBH1922363.1"/>
    </source>
</evidence>
<dbReference type="Proteomes" id="UP000635335">
    <property type="component" value="Unassembled WGS sequence"/>
</dbReference>
<keyword evidence="1" id="KW-0472">Membrane</keyword>
<comment type="caution">
    <text evidence="2">The sequence shown here is derived from an EMBL/GenBank/DDBJ whole genome shotgun (WGS) entry which is preliminary data.</text>
</comment>
<organism evidence="2 3">
    <name type="scientific">Serratia surfactantfaciens</name>
    <dbReference type="NCBI Taxonomy" id="2741499"/>
    <lineage>
        <taxon>Bacteria</taxon>
        <taxon>Pseudomonadati</taxon>
        <taxon>Pseudomonadota</taxon>
        <taxon>Gammaproteobacteria</taxon>
        <taxon>Enterobacterales</taxon>
        <taxon>Yersiniaceae</taxon>
        <taxon>Serratia</taxon>
    </lineage>
</organism>
<accession>A0ABS0M473</accession>
<dbReference type="RefSeq" id="WP_019452284.1">
    <property type="nucleotide sequence ID" value="NZ_JADUMB010000008.1"/>
</dbReference>
<protein>
    <recommendedName>
        <fullName evidence="4">FidL</fullName>
    </recommendedName>
</protein>
<evidence type="ECO:0000256" key="1">
    <source>
        <dbReference type="SAM" id="Phobius"/>
    </source>
</evidence>
<proteinExistence type="predicted"/>
<feature type="transmembrane region" description="Helical" evidence="1">
    <location>
        <begin position="12"/>
        <end position="32"/>
    </location>
</feature>
<gene>
    <name evidence="2" type="ORF">I5U16_19660</name>
</gene>
<dbReference type="EMBL" id="JADUMB010000008">
    <property type="protein sequence ID" value="MBH1922363.1"/>
    <property type="molecule type" value="Genomic_DNA"/>
</dbReference>
<evidence type="ECO:0008006" key="4">
    <source>
        <dbReference type="Google" id="ProtNLM"/>
    </source>
</evidence>
<reference evidence="2 3" key="1">
    <citation type="submission" date="2020-11" db="EMBL/GenBank/DDBJ databases">
        <title>Enhanced detection system for hospital associated transmission using whole genome sequencing surveillance.</title>
        <authorList>
            <person name="Harrison L.H."/>
            <person name="Van Tyne D."/>
            <person name="Marsh J.W."/>
            <person name="Griffith M.P."/>
            <person name="Snyder D.J."/>
            <person name="Cooper V.S."/>
            <person name="Mustapha M."/>
        </authorList>
    </citation>
    <scope>NUCLEOTIDE SEQUENCE [LARGE SCALE GENOMIC DNA]</scope>
    <source>
        <strain evidence="2 3">SER00227</strain>
    </source>
</reference>
<keyword evidence="3" id="KW-1185">Reference proteome</keyword>
<keyword evidence="1" id="KW-0812">Transmembrane</keyword>
<evidence type="ECO:0000313" key="3">
    <source>
        <dbReference type="Proteomes" id="UP000635335"/>
    </source>
</evidence>
<sequence>MFLKNKMAKKWLIFSLTIIGVAFLFYGIYLRFFTPLMPECNAVIRVDYNDGENTLSKVLFISIVNINARESAFIINGTATYNNKRFTIARTATMTYTANEGRFLLRSAKVVPRANDDSSSKELNPLLSAFGKGDMLTVEKINDKQYIFTDNSSPNFICSKR</sequence>
<keyword evidence="1" id="KW-1133">Transmembrane helix</keyword>